<organism evidence="1 2">
    <name type="scientific">Vagococcus zengguangii</name>
    <dbReference type="NCBI Taxonomy" id="2571750"/>
    <lineage>
        <taxon>Bacteria</taxon>
        <taxon>Bacillati</taxon>
        <taxon>Bacillota</taxon>
        <taxon>Bacilli</taxon>
        <taxon>Lactobacillales</taxon>
        <taxon>Enterococcaceae</taxon>
        <taxon>Vagococcus</taxon>
    </lineage>
</organism>
<dbReference type="KEGG" id="vao:FA707_07470"/>
<dbReference type="OrthoDB" id="4822551at2"/>
<dbReference type="PANTHER" id="PTHR36834">
    <property type="entry name" value="MEMBRANE PROTEIN-RELATED"/>
    <property type="match status" value="1"/>
</dbReference>
<dbReference type="Pfam" id="PF04892">
    <property type="entry name" value="VanZ"/>
    <property type="match status" value="1"/>
</dbReference>
<dbReference type="AlphaFoldDB" id="A0A4D7CWU7"/>
<gene>
    <name evidence="1" type="ORF">FA707_07470</name>
</gene>
<keyword evidence="2" id="KW-1185">Reference proteome</keyword>
<dbReference type="Proteomes" id="UP000298615">
    <property type="component" value="Chromosome"/>
</dbReference>
<sequence length="187" mass="21332">MFVPPYICYTCYEVKRMKERKHHTISALLLMLYLIILTWLVLLKLGFNYQELVTGVHRLNLIPFKGTAIINGALDKKELLANVAVFVPFGLLLSMNFSKMRFSSKWLLIFLTSFGYEAIQYWLTIGGADITDLINNTLGGFIGLVLYDILELIFRKKARLNAFLNICGVILLIIFLGLAVMLYLGNK</sequence>
<dbReference type="EMBL" id="CP039712">
    <property type="protein sequence ID" value="QCI86811.1"/>
    <property type="molecule type" value="Genomic_DNA"/>
</dbReference>
<name>A0A4D7CWU7_9ENTE</name>
<dbReference type="InterPro" id="IPR006976">
    <property type="entry name" value="VanZ-like"/>
</dbReference>
<proteinExistence type="predicted"/>
<evidence type="ECO:0000313" key="2">
    <source>
        <dbReference type="Proteomes" id="UP000298615"/>
    </source>
</evidence>
<dbReference type="InterPro" id="IPR053150">
    <property type="entry name" value="Teicoplanin_resist-assoc"/>
</dbReference>
<dbReference type="PANTHER" id="PTHR36834:SF1">
    <property type="entry name" value="INTEGRAL MEMBRANE PROTEIN"/>
    <property type="match status" value="1"/>
</dbReference>
<reference evidence="1 2" key="1">
    <citation type="submission" date="2019-04" db="EMBL/GenBank/DDBJ databases">
        <title>Vagococcus sp. nov., isolated from faeces of yaks (Bos grunniens).</title>
        <authorList>
            <person name="Ge Y."/>
        </authorList>
    </citation>
    <scope>NUCLEOTIDE SEQUENCE [LARGE SCALE GENOMIC DNA]</scope>
    <source>
        <strain evidence="1 2">MN-17</strain>
    </source>
</reference>
<accession>A0A4D7CWU7</accession>
<protein>
    <submittedName>
        <fullName evidence="1">VanZ family protein</fullName>
    </submittedName>
</protein>
<evidence type="ECO:0000313" key="1">
    <source>
        <dbReference type="EMBL" id="QCI86811.1"/>
    </source>
</evidence>